<keyword evidence="2" id="KW-1185">Reference proteome</keyword>
<comment type="caution">
    <text evidence="1">The sequence shown here is derived from an EMBL/GenBank/DDBJ whole genome shotgun (WGS) entry which is preliminary data.</text>
</comment>
<accession>A0A9D4UYX7</accession>
<name>A0A9D4UYX7_ADICA</name>
<evidence type="ECO:0000313" key="1">
    <source>
        <dbReference type="EMBL" id="KAI5076549.1"/>
    </source>
</evidence>
<reference evidence="1" key="1">
    <citation type="submission" date="2021-01" db="EMBL/GenBank/DDBJ databases">
        <title>Adiantum capillus-veneris genome.</title>
        <authorList>
            <person name="Fang Y."/>
            <person name="Liao Q."/>
        </authorList>
    </citation>
    <scope>NUCLEOTIDE SEQUENCE</scope>
    <source>
        <strain evidence="1">H3</strain>
        <tissue evidence="1">Leaf</tissue>
    </source>
</reference>
<dbReference type="EMBL" id="JABFUD020000008">
    <property type="protein sequence ID" value="KAI5076549.1"/>
    <property type="molecule type" value="Genomic_DNA"/>
</dbReference>
<dbReference type="Proteomes" id="UP000886520">
    <property type="component" value="Chromosome 8"/>
</dbReference>
<gene>
    <name evidence="1" type="ORF">GOP47_0008614</name>
</gene>
<sequence length="69" mass="7805">MPRGTVSGVQSFEWMLAVGMQPLPSLAWFCLYSLAQDSPHGAVIRDVHGRLGFDKRTQKKDEDDLHMFV</sequence>
<proteinExistence type="predicted"/>
<dbReference type="AlphaFoldDB" id="A0A9D4UYX7"/>
<evidence type="ECO:0000313" key="2">
    <source>
        <dbReference type="Proteomes" id="UP000886520"/>
    </source>
</evidence>
<organism evidence="1 2">
    <name type="scientific">Adiantum capillus-veneris</name>
    <name type="common">Maidenhair fern</name>
    <dbReference type="NCBI Taxonomy" id="13818"/>
    <lineage>
        <taxon>Eukaryota</taxon>
        <taxon>Viridiplantae</taxon>
        <taxon>Streptophyta</taxon>
        <taxon>Embryophyta</taxon>
        <taxon>Tracheophyta</taxon>
        <taxon>Polypodiopsida</taxon>
        <taxon>Polypodiidae</taxon>
        <taxon>Polypodiales</taxon>
        <taxon>Pteridineae</taxon>
        <taxon>Pteridaceae</taxon>
        <taxon>Vittarioideae</taxon>
        <taxon>Adiantum</taxon>
    </lineage>
</organism>
<protein>
    <submittedName>
        <fullName evidence="1">Uncharacterized protein</fullName>
    </submittedName>
</protein>